<dbReference type="Proteomes" id="UP001341840">
    <property type="component" value="Unassembled WGS sequence"/>
</dbReference>
<evidence type="ECO:0000313" key="6">
    <source>
        <dbReference type="Proteomes" id="UP001341840"/>
    </source>
</evidence>
<feature type="domain" description="RST" evidence="4">
    <location>
        <begin position="488"/>
        <end position="559"/>
    </location>
</feature>
<feature type="region of interest" description="Disordered" evidence="3">
    <location>
        <begin position="594"/>
        <end position="644"/>
    </location>
</feature>
<gene>
    <name evidence="5" type="ORF">PIB30_016268</name>
</gene>
<dbReference type="EMBL" id="JASCZI010271906">
    <property type="protein sequence ID" value="MED6217280.1"/>
    <property type="molecule type" value="Genomic_DNA"/>
</dbReference>
<comment type="subcellular location">
    <subcellularLocation>
        <location evidence="1">Nucleus</location>
    </subcellularLocation>
</comment>
<feature type="region of interest" description="Disordered" evidence="3">
    <location>
        <begin position="319"/>
        <end position="391"/>
    </location>
</feature>
<feature type="compositionally biased region" description="Polar residues" evidence="3">
    <location>
        <begin position="594"/>
        <end position="615"/>
    </location>
</feature>
<accession>A0ABU6Z6T7</accession>
<reference evidence="5 6" key="1">
    <citation type="journal article" date="2023" name="Plants (Basel)">
        <title>Bridging the Gap: Combining Genomics and Transcriptomics Approaches to Understand Stylosanthes scabra, an Orphan Legume from the Brazilian Caatinga.</title>
        <authorList>
            <person name="Ferreira-Neto J.R.C."/>
            <person name="da Silva M.D."/>
            <person name="Binneck E."/>
            <person name="de Melo N.F."/>
            <person name="da Silva R.H."/>
            <person name="de Melo A.L.T.M."/>
            <person name="Pandolfi V."/>
            <person name="Bustamante F.O."/>
            <person name="Brasileiro-Vidal A.C."/>
            <person name="Benko-Iseppon A.M."/>
        </authorList>
    </citation>
    <scope>NUCLEOTIDE SEQUENCE [LARGE SCALE GENOMIC DNA]</scope>
    <source>
        <tissue evidence="5">Leaves</tissue>
    </source>
</reference>
<evidence type="ECO:0000259" key="4">
    <source>
        <dbReference type="PROSITE" id="PS51879"/>
    </source>
</evidence>
<sequence>MNIDHQESLLELKNRILMNMGELGRKQISQVAYRLHVAIGPQASNTRAFWLKSDQHVQLMFGYHDSNPELRCIELYVKVEDLVISSASAKANPQVVQSEKIGRGAKRAHSPVISSTFAISNRLENAEANDANLASEDVSLGKLCLPPKTRDIGGASRGFALPTSMKPSIVDTDLHLGLRPPLKMQKVAGGKGKAVETGVLAPEREEASLHSKNFQAQGMCDYLEPAIASKSQKVLEDQVMDLEIRLVSKENERAALEDLKITLISKVKDLENQLKEAEKTKKELDKVNSCLVKVKKTAVASDGRVKQLKAEFKHLRRSLTKAKDATHRNIKEQVRPPVLSKGRNNTFSQPMLQLPTPSHENQPEVQNPPLPQHVASPAVNSPHLPQHVGSQNVNNLPLLQQVASQIVSNPALSQKQSQDEGHQPQPVQDSLQNSQKVEIQNLGKDPVLNNEVAITHNPDSKSRYAKLQQTSNQQAKVNEQPGGQTNGQKALLYAIRICKLLPFWIPQLPKDKAMQLHTLVSKLEKDEIAKDSFGPLMRDIVGVQLLRSTLSKICGQIGPNQGYRGQQHPVGMPTVGLGARQLNGPYASTQLHQRSMNAAADQSQMTSSAVKTMENNARKSQELDVRMETQGLQPSQLPSSNSDR</sequence>
<feature type="region of interest" description="Disordered" evidence="3">
    <location>
        <begin position="409"/>
        <end position="431"/>
    </location>
</feature>
<protein>
    <recommendedName>
        <fullName evidence="4">RST domain-containing protein</fullName>
    </recommendedName>
</protein>
<evidence type="ECO:0000256" key="2">
    <source>
        <dbReference type="ARBA" id="ARBA00023242"/>
    </source>
</evidence>
<feature type="compositionally biased region" description="Polar residues" evidence="3">
    <location>
        <begin position="342"/>
        <end position="365"/>
    </location>
</feature>
<keyword evidence="2" id="KW-0539">Nucleus</keyword>
<evidence type="ECO:0000256" key="3">
    <source>
        <dbReference type="SAM" id="MobiDB-lite"/>
    </source>
</evidence>
<dbReference type="Pfam" id="PF12174">
    <property type="entry name" value="RST"/>
    <property type="match status" value="1"/>
</dbReference>
<feature type="compositionally biased region" description="Basic and acidic residues" evidence="3">
    <location>
        <begin position="321"/>
        <end position="334"/>
    </location>
</feature>
<organism evidence="5 6">
    <name type="scientific">Stylosanthes scabra</name>
    <dbReference type="NCBI Taxonomy" id="79078"/>
    <lineage>
        <taxon>Eukaryota</taxon>
        <taxon>Viridiplantae</taxon>
        <taxon>Streptophyta</taxon>
        <taxon>Embryophyta</taxon>
        <taxon>Tracheophyta</taxon>
        <taxon>Spermatophyta</taxon>
        <taxon>Magnoliopsida</taxon>
        <taxon>eudicotyledons</taxon>
        <taxon>Gunneridae</taxon>
        <taxon>Pentapetalae</taxon>
        <taxon>rosids</taxon>
        <taxon>fabids</taxon>
        <taxon>Fabales</taxon>
        <taxon>Fabaceae</taxon>
        <taxon>Papilionoideae</taxon>
        <taxon>50 kb inversion clade</taxon>
        <taxon>dalbergioids sensu lato</taxon>
        <taxon>Dalbergieae</taxon>
        <taxon>Pterocarpus clade</taxon>
        <taxon>Stylosanthes</taxon>
    </lineage>
</organism>
<evidence type="ECO:0000313" key="5">
    <source>
        <dbReference type="EMBL" id="MED6217280.1"/>
    </source>
</evidence>
<proteinExistence type="predicted"/>
<name>A0ABU6Z6T7_9FABA</name>
<evidence type="ECO:0000256" key="1">
    <source>
        <dbReference type="ARBA" id="ARBA00004123"/>
    </source>
</evidence>
<feature type="compositionally biased region" description="Polar residues" evidence="3">
    <location>
        <begin position="630"/>
        <end position="644"/>
    </location>
</feature>
<dbReference type="InterPro" id="IPR045144">
    <property type="entry name" value="TAF4"/>
</dbReference>
<feature type="compositionally biased region" description="Basic and acidic residues" evidence="3">
    <location>
        <begin position="616"/>
        <end position="627"/>
    </location>
</feature>
<dbReference type="InterPro" id="IPR022003">
    <property type="entry name" value="RST"/>
</dbReference>
<keyword evidence="6" id="KW-1185">Reference proteome</keyword>
<comment type="caution">
    <text evidence="5">The sequence shown here is derived from an EMBL/GenBank/DDBJ whole genome shotgun (WGS) entry which is preliminary data.</text>
</comment>
<dbReference type="PROSITE" id="PS51879">
    <property type="entry name" value="RST"/>
    <property type="match status" value="1"/>
</dbReference>
<dbReference type="PANTHER" id="PTHR15138:SF14">
    <property type="entry name" value="TRANSCRIPTION INITIATION FACTOR TFIID SUBUNIT 4"/>
    <property type="match status" value="1"/>
</dbReference>
<dbReference type="PANTHER" id="PTHR15138">
    <property type="entry name" value="TRANSCRIPTION INITIATION FACTOR TFIID SUBUNIT 4"/>
    <property type="match status" value="1"/>
</dbReference>